<dbReference type="PANTHER" id="PTHR11461:SF211">
    <property type="entry name" value="GH10112P-RELATED"/>
    <property type="match status" value="1"/>
</dbReference>
<accession>A0A812VGR6</accession>
<dbReference type="EMBL" id="CAJNIZ010041724">
    <property type="protein sequence ID" value="CAE7616708.1"/>
    <property type="molecule type" value="Genomic_DNA"/>
</dbReference>
<evidence type="ECO:0000256" key="1">
    <source>
        <dbReference type="ARBA" id="ARBA00009500"/>
    </source>
</evidence>
<dbReference type="GO" id="GO:0005615">
    <property type="term" value="C:extracellular space"/>
    <property type="evidence" value="ECO:0007669"/>
    <property type="project" value="InterPro"/>
</dbReference>
<dbReference type="SUPFAM" id="SSF56574">
    <property type="entry name" value="Serpins"/>
    <property type="match status" value="1"/>
</dbReference>
<dbReference type="InterPro" id="IPR042178">
    <property type="entry name" value="Serpin_sf_1"/>
</dbReference>
<sequence>MRIRPDFVEAVQERFGAEAHELAGTDPEPINEWVKDKTLARIPTLFDSPLDPMTAMVLVNTVFFKGSWVTVFDVARTRRSEFRNFSSRLPCDMMYKKDRMMYMENDQLQAVRLPYSDEKTWATIILPKMEGPAEVASTLEQTWEDLNWELRGRTVELRLPRFRLSAGGSMKSALRQLGLKETLEPRGGFLKMSDDLSVHLSEVMHKATLEVNEEGTVAAAASGAVMKAKSIAPKPPVAMTVDRPFLFILSDGLGSVHFLGQIVVPELAGLEATLSEL</sequence>
<dbReference type="GO" id="GO:0004867">
    <property type="term" value="F:serine-type endopeptidase inhibitor activity"/>
    <property type="evidence" value="ECO:0007669"/>
    <property type="project" value="InterPro"/>
</dbReference>
<comment type="similarity">
    <text evidence="1 2">Belongs to the serpin family.</text>
</comment>
<dbReference type="Pfam" id="PF00079">
    <property type="entry name" value="Serpin"/>
    <property type="match status" value="1"/>
</dbReference>
<feature type="domain" description="Serpin" evidence="3">
    <location>
        <begin position="1"/>
        <end position="265"/>
    </location>
</feature>
<dbReference type="InterPro" id="IPR036186">
    <property type="entry name" value="Serpin_sf"/>
</dbReference>
<evidence type="ECO:0000313" key="5">
    <source>
        <dbReference type="Proteomes" id="UP000649617"/>
    </source>
</evidence>
<dbReference type="OrthoDB" id="419611at2759"/>
<protein>
    <submittedName>
        <fullName evidence="4">SERPINB2 protein</fullName>
    </submittedName>
</protein>
<comment type="caution">
    <text evidence="4">The sequence shown here is derived from an EMBL/GenBank/DDBJ whole genome shotgun (WGS) entry which is preliminary data.</text>
</comment>
<gene>
    <name evidence="4" type="primary">SERPINB2</name>
    <name evidence="4" type="ORF">SPIL2461_LOCUS16200</name>
</gene>
<dbReference type="CDD" id="cd00172">
    <property type="entry name" value="serpin"/>
    <property type="match status" value="1"/>
</dbReference>
<dbReference type="Proteomes" id="UP000649617">
    <property type="component" value="Unassembled WGS sequence"/>
</dbReference>
<organism evidence="4 5">
    <name type="scientific">Symbiodinium pilosum</name>
    <name type="common">Dinoflagellate</name>
    <dbReference type="NCBI Taxonomy" id="2952"/>
    <lineage>
        <taxon>Eukaryota</taxon>
        <taxon>Sar</taxon>
        <taxon>Alveolata</taxon>
        <taxon>Dinophyceae</taxon>
        <taxon>Suessiales</taxon>
        <taxon>Symbiodiniaceae</taxon>
        <taxon>Symbiodinium</taxon>
    </lineage>
</organism>
<evidence type="ECO:0000313" key="4">
    <source>
        <dbReference type="EMBL" id="CAE7616708.1"/>
    </source>
</evidence>
<reference evidence="4" key="1">
    <citation type="submission" date="2021-02" db="EMBL/GenBank/DDBJ databases">
        <authorList>
            <person name="Dougan E. K."/>
            <person name="Rhodes N."/>
            <person name="Thang M."/>
            <person name="Chan C."/>
        </authorList>
    </citation>
    <scope>NUCLEOTIDE SEQUENCE</scope>
</reference>
<keyword evidence="5" id="KW-1185">Reference proteome</keyword>
<dbReference type="InterPro" id="IPR023795">
    <property type="entry name" value="Serpin_CS"/>
</dbReference>
<dbReference type="Gene3D" id="2.30.39.10">
    <property type="entry name" value="Alpha-1-antitrypsin, domain 1"/>
    <property type="match status" value="1"/>
</dbReference>
<dbReference type="SMART" id="SM00093">
    <property type="entry name" value="SERPIN"/>
    <property type="match status" value="1"/>
</dbReference>
<dbReference type="InterPro" id="IPR000215">
    <property type="entry name" value="Serpin_fam"/>
</dbReference>
<dbReference type="PROSITE" id="PS00284">
    <property type="entry name" value="SERPIN"/>
    <property type="match status" value="1"/>
</dbReference>
<proteinExistence type="inferred from homology"/>
<name>A0A812VGR6_SYMPI</name>
<dbReference type="AlphaFoldDB" id="A0A812VGR6"/>
<dbReference type="InterPro" id="IPR023796">
    <property type="entry name" value="Serpin_dom"/>
</dbReference>
<dbReference type="Gene3D" id="3.30.497.10">
    <property type="entry name" value="Antithrombin, subunit I, domain 2"/>
    <property type="match status" value="2"/>
</dbReference>
<dbReference type="InterPro" id="IPR042185">
    <property type="entry name" value="Serpin_sf_2"/>
</dbReference>
<evidence type="ECO:0000256" key="2">
    <source>
        <dbReference type="RuleBase" id="RU000411"/>
    </source>
</evidence>
<evidence type="ECO:0000259" key="3">
    <source>
        <dbReference type="SMART" id="SM00093"/>
    </source>
</evidence>
<dbReference type="PANTHER" id="PTHR11461">
    <property type="entry name" value="SERINE PROTEASE INHIBITOR, SERPIN"/>
    <property type="match status" value="1"/>
</dbReference>